<protein>
    <recommendedName>
        <fullName evidence="3">CRISPR system Cms protein Csm2</fullName>
    </recommendedName>
    <alternativeName>
        <fullName evidence="6">CRISPR type III A-associated protein Csm2</fullName>
    </alternativeName>
</protein>
<proteinExistence type="inferred from homology"/>
<dbReference type="PATRIC" id="fig|688269.3.peg.1212"/>
<dbReference type="AlphaFoldDB" id="F7YTM8"/>
<evidence type="ECO:0000313" key="9">
    <source>
        <dbReference type="Proteomes" id="UP000006804"/>
    </source>
</evidence>
<evidence type="ECO:0000313" key="8">
    <source>
        <dbReference type="EMBL" id="AEH51250.1"/>
    </source>
</evidence>
<dbReference type="Proteomes" id="UP000006804">
    <property type="component" value="Chromosome"/>
</dbReference>
<dbReference type="STRING" id="688269.Theth_1178"/>
<keyword evidence="4" id="KW-0694">RNA-binding</keyword>
<reference evidence="8 9" key="1">
    <citation type="submission" date="2010-11" db="EMBL/GenBank/DDBJ databases">
        <title>The complete genome of Thermotoga thermarum DSM 5069.</title>
        <authorList>
            <consortium name="US DOE Joint Genome Institute (JGI-PGF)"/>
            <person name="Lucas S."/>
            <person name="Copeland A."/>
            <person name="Lapidus A."/>
            <person name="Bruce D."/>
            <person name="Goodwin L."/>
            <person name="Pitluck S."/>
            <person name="Kyrpides N."/>
            <person name="Mavromatis K."/>
            <person name="Ivanova N."/>
            <person name="Zeytun A."/>
            <person name="Brettin T."/>
            <person name="Detter J.C."/>
            <person name="Tapia R."/>
            <person name="Han C."/>
            <person name="Land M."/>
            <person name="Hauser L."/>
            <person name="Markowitz V."/>
            <person name="Cheng J.-F."/>
            <person name="Hugenholtz P."/>
            <person name="Woyke T."/>
            <person name="Wu D."/>
            <person name="Spring S."/>
            <person name="Schroeder M."/>
            <person name="Brambilla E."/>
            <person name="Klenk H.-P."/>
            <person name="Eisen J.A."/>
        </authorList>
    </citation>
    <scope>NUCLEOTIDE SEQUENCE [LARGE SCALE GENOMIC DNA]</scope>
    <source>
        <strain evidence="8 9">DSM 5069</strain>
    </source>
</reference>
<organism evidence="8 9">
    <name type="scientific">Pseudothermotoga thermarum DSM 5069</name>
    <dbReference type="NCBI Taxonomy" id="688269"/>
    <lineage>
        <taxon>Bacteria</taxon>
        <taxon>Thermotogati</taxon>
        <taxon>Thermotogota</taxon>
        <taxon>Thermotogae</taxon>
        <taxon>Thermotogales</taxon>
        <taxon>Thermotogaceae</taxon>
        <taxon>Pseudothermotoga</taxon>
    </lineage>
</organism>
<dbReference type="InterPro" id="IPR010149">
    <property type="entry name" value="CRISPR-assoc_prot_Csm2_III-A"/>
</dbReference>
<evidence type="ECO:0000256" key="6">
    <source>
        <dbReference type="ARBA" id="ARBA00031723"/>
    </source>
</evidence>
<gene>
    <name evidence="8" type="ORF">Theth_1178</name>
</gene>
<dbReference type="EMBL" id="CP002351">
    <property type="protein sequence ID" value="AEH51250.1"/>
    <property type="molecule type" value="Genomic_DNA"/>
</dbReference>
<feature type="region of interest" description="Disordered" evidence="7">
    <location>
        <begin position="1"/>
        <end position="21"/>
    </location>
</feature>
<evidence type="ECO:0000256" key="7">
    <source>
        <dbReference type="SAM" id="MobiDB-lite"/>
    </source>
</evidence>
<comment type="similarity">
    <text evidence="2">Belongs to the CRISPR-associated Csm2 family.</text>
</comment>
<dbReference type="Pfam" id="PF03750">
    <property type="entry name" value="Csm2_III-A"/>
    <property type="match status" value="1"/>
</dbReference>
<dbReference type="NCBIfam" id="TIGR01870">
    <property type="entry name" value="cas_TM1810_Csm2"/>
    <property type="match status" value="1"/>
</dbReference>
<dbReference type="RefSeq" id="WP_013932469.1">
    <property type="nucleotide sequence ID" value="NC_015707.1"/>
</dbReference>
<dbReference type="eggNOG" id="COG1421">
    <property type="taxonomic scope" value="Bacteria"/>
</dbReference>
<dbReference type="GO" id="GO:0003723">
    <property type="term" value="F:RNA binding"/>
    <property type="evidence" value="ECO:0007669"/>
    <property type="project" value="UniProtKB-KW"/>
</dbReference>
<dbReference type="HOGENOM" id="CLU_131491_2_2_0"/>
<evidence type="ECO:0000256" key="2">
    <source>
        <dbReference type="ARBA" id="ARBA00006896"/>
    </source>
</evidence>
<evidence type="ECO:0000256" key="5">
    <source>
        <dbReference type="ARBA" id="ARBA00023118"/>
    </source>
</evidence>
<evidence type="ECO:0000256" key="3">
    <source>
        <dbReference type="ARBA" id="ARBA00016118"/>
    </source>
</evidence>
<keyword evidence="5" id="KW-0051">Antiviral defense</keyword>
<dbReference type="OrthoDB" id="1862673at2"/>
<comment type="function">
    <text evidence="1">This subunit may be involved in monitoring complementarity of crRNA and target RNA.</text>
</comment>
<dbReference type="KEGG" id="tta:Theth_1178"/>
<dbReference type="GO" id="GO:0051607">
    <property type="term" value="P:defense response to virus"/>
    <property type="evidence" value="ECO:0007669"/>
    <property type="project" value="UniProtKB-KW"/>
</dbReference>
<accession>F7YTM8</accession>
<evidence type="ECO:0000256" key="1">
    <source>
        <dbReference type="ARBA" id="ARBA00003640"/>
    </source>
</evidence>
<sequence length="145" mass="16579">MPQFDPRANQQTRGREGRGPTQELLSTILQNLDTALDPQKDPDGNVFSEVAEGTGRFISNVNPTQLRRIFTEVKRLSANDPAYKYKMKLVRARVAYAAGRFSELKEFAEIVKKAITVAEKNAENFKRFLDFFEAIVAYHKYFSVK</sequence>
<keyword evidence="9" id="KW-1185">Reference proteome</keyword>
<name>F7YTM8_9THEM</name>
<evidence type="ECO:0000256" key="4">
    <source>
        <dbReference type="ARBA" id="ARBA00022884"/>
    </source>
</evidence>